<comment type="subcellular location">
    <subcellularLocation>
        <location evidence="1">Fimbrium</location>
    </subcellularLocation>
</comment>
<keyword evidence="3" id="KW-1029">Fimbrium biogenesis</keyword>
<evidence type="ECO:0000259" key="8">
    <source>
        <dbReference type="Pfam" id="PF05567"/>
    </source>
</evidence>
<protein>
    <submittedName>
        <fullName evidence="9">Type IV pilus assembly protein PilY1</fullName>
    </submittedName>
</protein>
<keyword evidence="4" id="KW-0479">Metal-binding</keyword>
<dbReference type="OrthoDB" id="7156875at2"/>
<evidence type="ECO:0000256" key="5">
    <source>
        <dbReference type="ARBA" id="ARBA00022837"/>
    </source>
</evidence>
<reference evidence="10" key="1">
    <citation type="submission" date="2016-10" db="EMBL/GenBank/DDBJ databases">
        <authorList>
            <person name="Varghese N."/>
            <person name="Submissions S."/>
        </authorList>
    </citation>
    <scope>NUCLEOTIDE SEQUENCE [LARGE SCALE GENOMIC DNA]</scope>
    <source>
        <strain evidence="10">CGMCC 1.12041</strain>
    </source>
</reference>
<organism evidence="9 10">
    <name type="scientific">Massilia yuzhufengensis</name>
    <dbReference type="NCBI Taxonomy" id="1164594"/>
    <lineage>
        <taxon>Bacteria</taxon>
        <taxon>Pseudomonadati</taxon>
        <taxon>Pseudomonadota</taxon>
        <taxon>Betaproteobacteria</taxon>
        <taxon>Burkholderiales</taxon>
        <taxon>Oxalobacteraceae</taxon>
        <taxon>Telluria group</taxon>
        <taxon>Massilia</taxon>
    </lineage>
</organism>
<evidence type="ECO:0000313" key="10">
    <source>
        <dbReference type="Proteomes" id="UP000198639"/>
    </source>
</evidence>
<dbReference type="InterPro" id="IPR008707">
    <property type="entry name" value="B-propeller_PilY1"/>
</dbReference>
<evidence type="ECO:0000256" key="1">
    <source>
        <dbReference type="ARBA" id="ARBA00004561"/>
    </source>
</evidence>
<evidence type="ECO:0000256" key="3">
    <source>
        <dbReference type="ARBA" id="ARBA00022558"/>
    </source>
</evidence>
<dbReference type="Proteomes" id="UP000198639">
    <property type="component" value="Unassembled WGS sequence"/>
</dbReference>
<evidence type="ECO:0000256" key="4">
    <source>
        <dbReference type="ARBA" id="ARBA00022723"/>
    </source>
</evidence>
<sequence length="1541" mass="162987">MNRLISRNLHRVRRVLLPLLALACLVLPARAEPTAIANLPLLNMTGSGTVKPNLMLLYDNSGSMSSTFTPDYVDDTSTCRGRATMAGGSTRGCRAGDPPFASPDFNRQYYDPRVRYSPPVKADGSSYASQDRTTTTNWTSVTTDGFGVNAVDLQGQSSTRTNLVTGFPDLKWCDTDGNNCNQNRSGYLFPSDERYTAASFTANPYYYLINVAEYCTDASLTNCRVTAVNAAAPSGYPFAARVRWCDSRALTNCQAKYVGNFKYPRYSDPNRPAEWYGTVTIGASSGSASMTLNSVTATYADNSVATITNVGVTAASGTNTAAKQQAVANAVAASIIAKTGLAQPYTACVKTPTGGGVPACSSFGIILDTTNVVAVVPISCPAGATSKAVPNCTLLSDGSRAGVELKVSSGTSSTALLAITGSTNPSKTQVLSQLTFGGVNMFSASLSLGRGVNAAAVALAIRNQIGTRGTVRAYVGGASGSGTICSAAPNTTVCLVDTGPDAEGKNIGVSLPTNNSSKPGYLGFSITAAVSDGIPASATDLGASVFVRTDIVSTRTSYPKGSNRIDCSAATACSYDEEMTNFANWYAYYKTRNQMMKTTVGHAFQPISDNYNVGLTSLSSAAAEGAMTRPDKFSGTHRTTWYKNLYEMNGNQSTPIRQALHAIGKLYANQYPYNYTGDNQVVKFPCQQNFTIVTTDGYWNGNAAADVVSNDNTENLARFCQRSKGCVDPSTQSANSLADVALYWYNGGSSTTSTSLRPTMEDWTKPGLVPAAPGENTRLHMKTYTLGLGVDGIMNYEPNYDTAAQVGGDFYKLITGVTSGCPWNGGGAYVWPDPKTGDNGGSAAYQSRVDDLWHAAINGHGKYFSASDPLQVVAGLRSALSNIEVKAGAAAASATSTPNVSQYDNDIFSATFTTVKWYGQLTKRKINIVTGIVEPAEAWNSSTIVGRKVGRSSDTRRILMLDTDTTGSLKDFDYADMNAQERGWFDNKCNLLSQCANLSGANQAIVNSGATIVNWLRGQQQYADNTVLRSYAVSDTIPQGLTAAVPLVLGDIASAKPAFVRDPRKMYTRAGYNDFKVTHASRAGAVYVAANDGMLHAFASDDGEELWAYVPRITMKKLPVQASINYGVNHQYTVDGSPEVADVQIGGEWRTVLVGGLNAGGRGYYALDVTNPEQPRALWELCADATVCAGINHEPEIGLSFGNAQFGLWKNASGAERWVVFLTSAYNNIPGVEGVNSGSGKGYLFVVDVATGQVLDRITTNTGSTTTPSGFAKITAITTNPSTDPLVTYVYGGDNLGQMWRFDFTSPGTVRMIKMGDAGAAQPITTRPDVALCRVETTNTDGVVTAAAERVVAFGTGRLLDIGDVANTAVQSAYVLRDSGTAISAASWRTAAAMPKQTLTKVSGSAGDTYTIAGPEVDLGTQAGWYVDFDRNTGERINLDPKIVLGTLTMVTNIPSSSSSCSVGGTANIYGLDLCTGRAVGEYAGKTLSNNAGVVGFINITLSNGASKTIATTATGETKVEDHKPAAVIPTRRAGWRRVRE</sequence>
<evidence type="ECO:0000313" key="9">
    <source>
        <dbReference type="EMBL" id="SFC46234.1"/>
    </source>
</evidence>
<dbReference type="Pfam" id="PF05567">
    <property type="entry name" value="T4P_PilY1"/>
    <property type="match status" value="1"/>
</dbReference>
<dbReference type="STRING" id="1164594.SAMN05216204_106143"/>
<dbReference type="RefSeq" id="WP_091873348.1">
    <property type="nucleotide sequence ID" value="NZ_FOLD01000006.1"/>
</dbReference>
<dbReference type="GO" id="GO:0046872">
    <property type="term" value="F:metal ion binding"/>
    <property type="evidence" value="ECO:0007669"/>
    <property type="project" value="UniProtKB-KW"/>
</dbReference>
<dbReference type="EMBL" id="FOLD01000006">
    <property type="protein sequence ID" value="SFC46234.1"/>
    <property type="molecule type" value="Genomic_DNA"/>
</dbReference>
<accession>A0A1I1JCG0</accession>
<dbReference type="SUPFAM" id="SSF50998">
    <property type="entry name" value="Quinoprotein alcohol dehydrogenase-like"/>
    <property type="match status" value="1"/>
</dbReference>
<feature type="domain" description="PilY1 beta-propeller" evidence="8">
    <location>
        <begin position="1069"/>
        <end position="1400"/>
    </location>
</feature>
<proteinExistence type="inferred from homology"/>
<evidence type="ECO:0000256" key="7">
    <source>
        <dbReference type="SAM" id="SignalP"/>
    </source>
</evidence>
<gene>
    <name evidence="9" type="ORF">SAMN05216204_106143</name>
</gene>
<evidence type="ECO:0000256" key="6">
    <source>
        <dbReference type="ARBA" id="ARBA00023263"/>
    </source>
</evidence>
<keyword evidence="10" id="KW-1185">Reference proteome</keyword>
<name>A0A1I1JCG0_9BURK</name>
<comment type="similarity">
    <text evidence="2">Belongs to the PilY1 family.</text>
</comment>
<evidence type="ECO:0000256" key="2">
    <source>
        <dbReference type="ARBA" id="ARBA00008387"/>
    </source>
</evidence>
<feature type="signal peptide" evidence="7">
    <location>
        <begin position="1"/>
        <end position="31"/>
    </location>
</feature>
<keyword evidence="6" id="KW-0281">Fimbrium</keyword>
<keyword evidence="7" id="KW-0732">Signal</keyword>
<keyword evidence="5" id="KW-0106">Calcium</keyword>
<feature type="chain" id="PRO_5011727100" evidence="7">
    <location>
        <begin position="32"/>
        <end position="1541"/>
    </location>
</feature>
<dbReference type="InterPro" id="IPR011047">
    <property type="entry name" value="Quinoprotein_ADH-like_sf"/>
</dbReference>
<dbReference type="GO" id="GO:0009289">
    <property type="term" value="C:pilus"/>
    <property type="evidence" value="ECO:0007669"/>
    <property type="project" value="UniProtKB-SubCell"/>
</dbReference>